<gene>
    <name evidence="2" type="ORF">KDK67_04710</name>
</gene>
<organism evidence="2 3">
    <name type="scientific">Methanococcoides seepicolus</name>
    <dbReference type="NCBI Taxonomy" id="2828780"/>
    <lineage>
        <taxon>Archaea</taxon>
        <taxon>Methanobacteriati</taxon>
        <taxon>Methanobacteriota</taxon>
        <taxon>Stenosarchaea group</taxon>
        <taxon>Methanomicrobia</taxon>
        <taxon>Methanosarcinales</taxon>
        <taxon>Methanosarcinaceae</taxon>
        <taxon>Methanococcoides</taxon>
    </lineage>
</organism>
<accession>A0A9E5DAQ8</accession>
<keyword evidence="1" id="KW-0812">Transmembrane</keyword>
<evidence type="ECO:0000313" key="3">
    <source>
        <dbReference type="Proteomes" id="UP001056766"/>
    </source>
</evidence>
<keyword evidence="1" id="KW-0472">Membrane</keyword>
<dbReference type="Proteomes" id="UP001056766">
    <property type="component" value="Unassembled WGS sequence"/>
</dbReference>
<dbReference type="EMBL" id="JAGSOI010000012">
    <property type="protein sequence ID" value="MCM1986306.1"/>
    <property type="molecule type" value="Genomic_DNA"/>
</dbReference>
<evidence type="ECO:0000313" key="2">
    <source>
        <dbReference type="EMBL" id="MCM1986306.1"/>
    </source>
</evidence>
<reference evidence="2" key="1">
    <citation type="journal article" date="2021" name="mSystems">
        <title>Bacteria and Archaea Synergistically Convert Glycine Betaine to Biogenic Methane in the Formosa Cold Seep of the South China Sea.</title>
        <authorList>
            <person name="Li L."/>
            <person name="Zhang W."/>
            <person name="Zhang S."/>
            <person name="Song L."/>
            <person name="Sun Q."/>
            <person name="Zhang H."/>
            <person name="Xiang H."/>
            <person name="Dong X."/>
        </authorList>
    </citation>
    <scope>NUCLEOTIDE SEQUENCE</scope>
    <source>
        <strain evidence="2">LLY</strain>
    </source>
</reference>
<evidence type="ECO:0000256" key="1">
    <source>
        <dbReference type="SAM" id="Phobius"/>
    </source>
</evidence>
<sequence length="144" mass="16327">MPKNQMPNQITLFAIVAVFIFIVLYAIPLLLAGPSEPIFTIVNEDEHPHDASIEITRHDGSIYVNKTFSLGAGERIRVGRQSLEWNTPPKLKSEMIKPKWGYHFKSENHSVSFHTESSWGNTVTYTLTNDSGEFVVDVHVLSWD</sequence>
<keyword evidence="1" id="KW-1133">Transmembrane helix</keyword>
<dbReference type="RefSeq" id="WP_250867687.1">
    <property type="nucleotide sequence ID" value="NZ_JAGSOI010000012.1"/>
</dbReference>
<protein>
    <submittedName>
        <fullName evidence="2">Uncharacterized protein</fullName>
    </submittedName>
</protein>
<comment type="caution">
    <text evidence="2">The sequence shown here is derived from an EMBL/GenBank/DDBJ whole genome shotgun (WGS) entry which is preliminary data.</text>
</comment>
<keyword evidence="3" id="KW-1185">Reference proteome</keyword>
<reference evidence="2" key="2">
    <citation type="submission" date="2021-04" db="EMBL/GenBank/DDBJ databases">
        <authorList>
            <person name="Dong X."/>
        </authorList>
    </citation>
    <scope>NUCLEOTIDE SEQUENCE</scope>
    <source>
        <strain evidence="2">LLY</strain>
    </source>
</reference>
<dbReference type="AlphaFoldDB" id="A0A9E5DAQ8"/>
<name>A0A9E5DAQ8_9EURY</name>
<feature type="transmembrane region" description="Helical" evidence="1">
    <location>
        <begin position="12"/>
        <end position="31"/>
    </location>
</feature>
<proteinExistence type="predicted"/>